<keyword evidence="6" id="KW-0145">Chemotaxis</keyword>
<dbReference type="PANTHER" id="PTHR30034:SF3">
    <property type="entry name" value="FLAGELLAR MOTOR SWITCH PROTEIN FLIM"/>
    <property type="match status" value="1"/>
</dbReference>
<dbReference type="InterPro" id="IPR001689">
    <property type="entry name" value="Flag_FliM"/>
</dbReference>
<dbReference type="CDD" id="cd17908">
    <property type="entry name" value="FliM"/>
    <property type="match status" value="1"/>
</dbReference>
<dbReference type="EMBL" id="QJTE01000002">
    <property type="protein sequence ID" value="PYE84508.1"/>
    <property type="molecule type" value="Genomic_DNA"/>
</dbReference>
<dbReference type="Gene3D" id="3.40.1550.10">
    <property type="entry name" value="CheC-like"/>
    <property type="match status" value="1"/>
</dbReference>
<dbReference type="Gene3D" id="2.30.330.10">
    <property type="entry name" value="SpoA-like"/>
    <property type="match status" value="1"/>
</dbReference>
<reference evidence="14 15" key="1">
    <citation type="submission" date="2018-06" db="EMBL/GenBank/DDBJ databases">
        <title>Genomic Encyclopedia of Type Strains, Phase III (KMG-III): the genomes of soil and plant-associated and newly described type strains.</title>
        <authorList>
            <person name="Whitman W."/>
        </authorList>
    </citation>
    <scope>NUCLEOTIDE SEQUENCE [LARGE SCALE GENOMIC DNA]</scope>
    <source>
        <strain evidence="14 15">CECT 9025</strain>
    </source>
</reference>
<evidence type="ECO:0000256" key="2">
    <source>
        <dbReference type="ARBA" id="ARBA00004417"/>
    </source>
</evidence>
<evidence type="ECO:0000256" key="6">
    <source>
        <dbReference type="ARBA" id="ARBA00022500"/>
    </source>
</evidence>
<dbReference type="GO" id="GO:0050918">
    <property type="term" value="P:positive chemotaxis"/>
    <property type="evidence" value="ECO:0007669"/>
    <property type="project" value="TreeGrafter"/>
</dbReference>
<proteinExistence type="inferred from homology"/>
<keyword evidence="7" id="KW-0997">Cell inner membrane</keyword>
<evidence type="ECO:0000259" key="13">
    <source>
        <dbReference type="Pfam" id="PF01052"/>
    </source>
</evidence>
<keyword evidence="14" id="KW-0966">Cell projection</keyword>
<keyword evidence="10" id="KW-0975">Bacterial flagellum</keyword>
<evidence type="ECO:0000256" key="10">
    <source>
        <dbReference type="ARBA" id="ARBA00023143"/>
    </source>
</evidence>
<keyword evidence="8" id="KW-0283">Flagellar rotation</keyword>
<name>A0A318T7Y6_9RHOB</name>
<evidence type="ECO:0000256" key="8">
    <source>
        <dbReference type="ARBA" id="ARBA00022779"/>
    </source>
</evidence>
<dbReference type="PRINTS" id="PR00955">
    <property type="entry name" value="FLGMOTORFLIM"/>
</dbReference>
<dbReference type="SUPFAM" id="SSF101801">
    <property type="entry name" value="Surface presentation of antigens (SPOA)"/>
    <property type="match status" value="1"/>
</dbReference>
<evidence type="ECO:0000256" key="12">
    <source>
        <dbReference type="SAM" id="MobiDB-lite"/>
    </source>
</evidence>
<comment type="caution">
    <text evidence="14">The sequence shown here is derived from an EMBL/GenBank/DDBJ whole genome shotgun (WGS) entry which is preliminary data.</text>
</comment>
<sequence>MNTQTTAPAGEPVEELIIRTAAQSFEPLPMLEVATDRYTLALSSALKNFVGVPVEVTLQQARYMTCGDAMATLPAPGFIAVTEAEGWDGPMLTAISPQLLFAMLEFMLGGNPPAGKAREWVPRRFTAIERRFGMRLCAVILAELTRAFSQIAPVEFSIGQVESNPQAAALAPGGGPSVLLRIDVRIDGHGGPLHFMIPYGAIDTIRPLLAQPFLGGSLSGESGWRQEMEGRLGETSVQLQALLCRVRLPMAEVLNWRAGQVLDLGVLTDHEAMLTCGGRQMFTGAMGRKSNGSVALRLTGDMDGTETSRKDGADGTAD</sequence>
<evidence type="ECO:0000256" key="11">
    <source>
        <dbReference type="ARBA" id="ARBA00025044"/>
    </source>
</evidence>
<keyword evidence="5" id="KW-1003">Cell membrane</keyword>
<keyword evidence="15" id="KW-1185">Reference proteome</keyword>
<dbReference type="PANTHER" id="PTHR30034">
    <property type="entry name" value="FLAGELLAR MOTOR SWITCH PROTEIN FLIM"/>
    <property type="match status" value="1"/>
</dbReference>
<comment type="similarity">
    <text evidence="3">Belongs to the FliM family.</text>
</comment>
<evidence type="ECO:0000256" key="5">
    <source>
        <dbReference type="ARBA" id="ARBA00022475"/>
    </source>
</evidence>
<keyword evidence="14" id="KW-0282">Flagellum</keyword>
<dbReference type="InterPro" id="IPR001543">
    <property type="entry name" value="FliN-like_C"/>
</dbReference>
<evidence type="ECO:0000313" key="14">
    <source>
        <dbReference type="EMBL" id="PYE84508.1"/>
    </source>
</evidence>
<dbReference type="GO" id="GO:0009425">
    <property type="term" value="C:bacterial-type flagellum basal body"/>
    <property type="evidence" value="ECO:0007669"/>
    <property type="project" value="UniProtKB-SubCell"/>
</dbReference>
<evidence type="ECO:0000256" key="9">
    <source>
        <dbReference type="ARBA" id="ARBA00023136"/>
    </source>
</evidence>
<evidence type="ECO:0000256" key="4">
    <source>
        <dbReference type="ARBA" id="ARBA00021898"/>
    </source>
</evidence>
<evidence type="ECO:0000256" key="3">
    <source>
        <dbReference type="ARBA" id="ARBA00011049"/>
    </source>
</evidence>
<dbReference type="Proteomes" id="UP000248311">
    <property type="component" value="Unassembled WGS sequence"/>
</dbReference>
<comment type="function">
    <text evidence="11">FliM is one of three proteins (FliG, FliN, FliM) that forms the rotor-mounted switch complex (C ring), located at the base of the basal body. This complex interacts with the CheY and CheZ chemotaxis proteins, in addition to contacting components of the motor that determine the direction of flagellar rotation.</text>
</comment>
<comment type="subcellular location">
    <subcellularLocation>
        <location evidence="1">Bacterial flagellum basal body</location>
    </subcellularLocation>
    <subcellularLocation>
        <location evidence="2">Cell inner membrane</location>
        <topology evidence="2">Peripheral membrane protein</topology>
    </subcellularLocation>
</comment>
<dbReference type="InterPro" id="IPR028976">
    <property type="entry name" value="CheC-like_sf"/>
</dbReference>
<evidence type="ECO:0000313" key="15">
    <source>
        <dbReference type="Proteomes" id="UP000248311"/>
    </source>
</evidence>
<dbReference type="GO" id="GO:0071978">
    <property type="term" value="P:bacterial-type flagellum-dependent swarming motility"/>
    <property type="evidence" value="ECO:0007669"/>
    <property type="project" value="TreeGrafter"/>
</dbReference>
<dbReference type="AlphaFoldDB" id="A0A318T7Y6"/>
<feature type="domain" description="Flagellar motor switch protein FliN-like C-terminal" evidence="13">
    <location>
        <begin position="232"/>
        <end position="300"/>
    </location>
</feature>
<feature type="compositionally biased region" description="Basic and acidic residues" evidence="12">
    <location>
        <begin position="306"/>
        <end position="318"/>
    </location>
</feature>
<evidence type="ECO:0000256" key="7">
    <source>
        <dbReference type="ARBA" id="ARBA00022519"/>
    </source>
</evidence>
<dbReference type="RefSeq" id="WP_110813596.1">
    <property type="nucleotide sequence ID" value="NZ_QJTE01000002.1"/>
</dbReference>
<dbReference type="GO" id="GO:0003774">
    <property type="term" value="F:cytoskeletal motor activity"/>
    <property type="evidence" value="ECO:0007669"/>
    <property type="project" value="InterPro"/>
</dbReference>
<dbReference type="OrthoDB" id="9806941at2"/>
<gene>
    <name evidence="14" type="ORF">DFP88_102308</name>
</gene>
<dbReference type="InterPro" id="IPR036429">
    <property type="entry name" value="SpoA-like_sf"/>
</dbReference>
<dbReference type="GO" id="GO:0005886">
    <property type="term" value="C:plasma membrane"/>
    <property type="evidence" value="ECO:0007669"/>
    <property type="project" value="UniProtKB-SubCell"/>
</dbReference>
<feature type="region of interest" description="Disordered" evidence="12">
    <location>
        <begin position="297"/>
        <end position="318"/>
    </location>
</feature>
<organism evidence="14 15">
    <name type="scientific">Pseudoroseicyclus aestuarii</name>
    <dbReference type="NCBI Taxonomy" id="1795041"/>
    <lineage>
        <taxon>Bacteria</taxon>
        <taxon>Pseudomonadati</taxon>
        <taxon>Pseudomonadota</taxon>
        <taxon>Alphaproteobacteria</taxon>
        <taxon>Rhodobacterales</taxon>
        <taxon>Paracoccaceae</taxon>
        <taxon>Pseudoroseicyclus</taxon>
    </lineage>
</organism>
<protein>
    <recommendedName>
        <fullName evidence="4">Flagellar motor switch protein FliM</fullName>
    </recommendedName>
</protein>
<dbReference type="Pfam" id="PF01052">
    <property type="entry name" value="FliMN_C"/>
    <property type="match status" value="1"/>
</dbReference>
<evidence type="ECO:0000256" key="1">
    <source>
        <dbReference type="ARBA" id="ARBA00004117"/>
    </source>
</evidence>
<keyword evidence="9" id="KW-0472">Membrane</keyword>
<dbReference type="Pfam" id="PF02154">
    <property type="entry name" value="FliM"/>
    <property type="match status" value="1"/>
</dbReference>
<accession>A0A318T7Y6</accession>
<dbReference type="SUPFAM" id="SSF103039">
    <property type="entry name" value="CheC-like"/>
    <property type="match status" value="1"/>
</dbReference>
<keyword evidence="14" id="KW-0969">Cilium</keyword>